<dbReference type="GO" id="GO:0016747">
    <property type="term" value="F:acyltransferase activity, transferring groups other than amino-acyl groups"/>
    <property type="evidence" value="ECO:0007669"/>
    <property type="project" value="InterPro"/>
</dbReference>
<dbReference type="AlphaFoldDB" id="A0A8J6YPK5"/>
<dbReference type="Proteomes" id="UP000631034">
    <property type="component" value="Unassembled WGS sequence"/>
</dbReference>
<dbReference type="PROSITE" id="PS51186">
    <property type="entry name" value="GNAT"/>
    <property type="match status" value="1"/>
</dbReference>
<proteinExistence type="predicted"/>
<accession>A0A8J6YPK5</accession>
<evidence type="ECO:0000313" key="3">
    <source>
        <dbReference type="Proteomes" id="UP000631034"/>
    </source>
</evidence>
<keyword evidence="3" id="KW-1185">Reference proteome</keyword>
<name>A0A8J6YPK5_9PROT</name>
<dbReference type="InterPro" id="IPR000182">
    <property type="entry name" value="GNAT_dom"/>
</dbReference>
<sequence length="152" mass="17164">MTDGHLTDLLIEEALISDLDEVQRLDALVTAHPKPDHWRLLIEGSRTSPESRFFLVARRGDRLLGLIAGEIRVWEFGSPPCGWIYTVAVDPDARETAVGTRLFQAICARFRRQGASTVRTMVGRNEHLVLSFFRSQGMMAGPFVELEMEIRP</sequence>
<dbReference type="SUPFAM" id="SSF55729">
    <property type="entry name" value="Acyl-CoA N-acyltransferases (Nat)"/>
    <property type="match status" value="1"/>
</dbReference>
<organism evidence="2 3">
    <name type="scientific">Phaeovibrio sulfidiphilus</name>
    <dbReference type="NCBI Taxonomy" id="1220600"/>
    <lineage>
        <taxon>Bacteria</taxon>
        <taxon>Pseudomonadati</taxon>
        <taxon>Pseudomonadota</taxon>
        <taxon>Alphaproteobacteria</taxon>
        <taxon>Rhodospirillales</taxon>
        <taxon>Rhodospirillaceae</taxon>
        <taxon>Phaeovibrio</taxon>
    </lineage>
</organism>
<dbReference type="InterPro" id="IPR016181">
    <property type="entry name" value="Acyl_CoA_acyltransferase"/>
</dbReference>
<evidence type="ECO:0000259" key="1">
    <source>
        <dbReference type="PROSITE" id="PS51186"/>
    </source>
</evidence>
<protein>
    <submittedName>
        <fullName evidence="2">GNAT family N-acetyltransferase</fullName>
    </submittedName>
</protein>
<dbReference type="Gene3D" id="3.40.630.30">
    <property type="match status" value="1"/>
</dbReference>
<dbReference type="EMBL" id="JACZHT010000006">
    <property type="protein sequence ID" value="MBE1237674.1"/>
    <property type="molecule type" value="Genomic_DNA"/>
</dbReference>
<reference evidence="2" key="1">
    <citation type="submission" date="2020-10" db="EMBL/GenBank/DDBJ databases">
        <title>Genome sequence of the unusual species of purple photosynthetic bacteria, Phaeovibrio sulfidiphilus DSM 23193, type strain.</title>
        <authorList>
            <person name="Kyndt J.A."/>
            <person name="Meyer T.E."/>
        </authorList>
    </citation>
    <scope>NUCLEOTIDE SEQUENCE</scope>
    <source>
        <strain evidence="2">DSM 23193</strain>
    </source>
</reference>
<comment type="caution">
    <text evidence="2">The sequence shown here is derived from an EMBL/GenBank/DDBJ whole genome shotgun (WGS) entry which is preliminary data.</text>
</comment>
<feature type="domain" description="N-acetyltransferase" evidence="1">
    <location>
        <begin position="9"/>
        <end position="152"/>
    </location>
</feature>
<evidence type="ECO:0000313" key="2">
    <source>
        <dbReference type="EMBL" id="MBE1237674.1"/>
    </source>
</evidence>
<dbReference type="RefSeq" id="WP_192534679.1">
    <property type="nucleotide sequence ID" value="NZ_JACZHT010000006.1"/>
</dbReference>
<gene>
    <name evidence="2" type="ORF">IHV25_08435</name>
</gene>
<dbReference type="Pfam" id="PF00583">
    <property type="entry name" value="Acetyltransf_1"/>
    <property type="match status" value="1"/>
</dbReference>
<dbReference type="CDD" id="cd04301">
    <property type="entry name" value="NAT_SF"/>
    <property type="match status" value="1"/>
</dbReference>